<dbReference type="InterPro" id="IPR036890">
    <property type="entry name" value="HATPase_C_sf"/>
</dbReference>
<evidence type="ECO:0000256" key="4">
    <source>
        <dbReference type="ARBA" id="ARBA00022553"/>
    </source>
</evidence>
<dbReference type="InterPro" id="IPR029016">
    <property type="entry name" value="GAF-like_dom_sf"/>
</dbReference>
<feature type="domain" description="PAS" evidence="14">
    <location>
        <begin position="229"/>
        <end position="267"/>
    </location>
</feature>
<evidence type="ECO:0000256" key="7">
    <source>
        <dbReference type="ARBA" id="ARBA00022777"/>
    </source>
</evidence>
<dbReference type="InterPro" id="IPR000700">
    <property type="entry name" value="PAS-assoc_C"/>
</dbReference>
<proteinExistence type="inferred from homology"/>
<dbReference type="SMART" id="SM00388">
    <property type="entry name" value="HisKA"/>
    <property type="match status" value="1"/>
</dbReference>
<dbReference type="CDD" id="cd00130">
    <property type="entry name" value="PAS"/>
    <property type="match status" value="1"/>
</dbReference>
<dbReference type="InterPro" id="IPR004358">
    <property type="entry name" value="Sig_transdc_His_kin-like_C"/>
</dbReference>
<reference evidence="16" key="2">
    <citation type="journal article" date="2022" name="Microbiol. Resour. Announc.">
        <title>Metagenome Sequencing to Explore Phylogenomics of Terrestrial Cyanobacteria.</title>
        <authorList>
            <person name="Ward R.D."/>
            <person name="Stajich J.E."/>
            <person name="Johansen J.R."/>
            <person name="Huntemann M."/>
            <person name="Clum A."/>
            <person name="Foster B."/>
            <person name="Foster B."/>
            <person name="Roux S."/>
            <person name="Palaniappan K."/>
            <person name="Varghese N."/>
            <person name="Mukherjee S."/>
            <person name="Reddy T.B.K."/>
            <person name="Daum C."/>
            <person name="Copeland A."/>
            <person name="Chen I.A."/>
            <person name="Ivanova N.N."/>
            <person name="Kyrpides N.C."/>
            <person name="Shapiro N."/>
            <person name="Eloe-Fadrosh E.A."/>
            <person name="Pietrasiak N."/>
        </authorList>
    </citation>
    <scope>NUCLEOTIDE SEQUENCE</scope>
    <source>
        <strain evidence="16">GSE-NOS-MK-12-04C</strain>
    </source>
</reference>
<keyword evidence="7" id="KW-0418">Kinase</keyword>
<evidence type="ECO:0000256" key="10">
    <source>
        <dbReference type="PROSITE-ProRule" id="PRU00169"/>
    </source>
</evidence>
<reference evidence="16" key="1">
    <citation type="submission" date="2021-05" db="EMBL/GenBank/DDBJ databases">
        <authorList>
            <person name="Pietrasiak N."/>
            <person name="Ward R."/>
            <person name="Stajich J.E."/>
            <person name="Kurbessoian T."/>
        </authorList>
    </citation>
    <scope>NUCLEOTIDE SEQUENCE</scope>
    <source>
        <strain evidence="16">GSE-NOS-MK-12-04C</strain>
    </source>
</reference>
<dbReference type="InterPro" id="IPR016132">
    <property type="entry name" value="Phyto_chromo_attachment"/>
</dbReference>
<dbReference type="SMART" id="SM00065">
    <property type="entry name" value="GAF"/>
    <property type="match status" value="1"/>
</dbReference>
<dbReference type="InterPro" id="IPR000014">
    <property type="entry name" value="PAS"/>
</dbReference>
<dbReference type="GO" id="GO:0000155">
    <property type="term" value="F:phosphorelay sensor kinase activity"/>
    <property type="evidence" value="ECO:0007669"/>
    <property type="project" value="InterPro"/>
</dbReference>
<dbReference type="GO" id="GO:0006355">
    <property type="term" value="P:regulation of DNA-templated transcription"/>
    <property type="evidence" value="ECO:0007669"/>
    <property type="project" value="InterPro"/>
</dbReference>
<dbReference type="SUPFAM" id="SSF55781">
    <property type="entry name" value="GAF domain-like"/>
    <property type="match status" value="1"/>
</dbReference>
<keyword evidence="9" id="KW-0902">Two-component regulatory system</keyword>
<dbReference type="NCBIfam" id="TIGR00229">
    <property type="entry name" value="sensory_box"/>
    <property type="match status" value="1"/>
</dbReference>
<dbReference type="Pfam" id="PF00989">
    <property type="entry name" value="PAS"/>
    <property type="match status" value="1"/>
</dbReference>
<dbReference type="Pfam" id="PF01590">
    <property type="entry name" value="GAF"/>
    <property type="match status" value="1"/>
</dbReference>
<comment type="similarity">
    <text evidence="2">In the N-terminal section; belongs to the phytochrome family.</text>
</comment>
<dbReference type="Pfam" id="PF00512">
    <property type="entry name" value="HisKA"/>
    <property type="match status" value="1"/>
</dbReference>
<dbReference type="PROSITE" id="PS50110">
    <property type="entry name" value="RESPONSE_REGULATORY"/>
    <property type="match status" value="1"/>
</dbReference>
<sequence>MSPLQVSALHALGHQVITQLELRRSAIEFKQAEVARRQETSHSLLVAEIAQRIRQSLKLEEILSTTVSEIWQFLQADRVFIYRFKPDWGGVVVTESVSSDYLPILGRKIKDSFFEKNCGWQLYQQGRIQVTEDIYTAGLSTCHIDLLAQLQIRANLVVPILQEQSLWGLLVVNQCASPRQWQQSDIKLLSSLAMQVAIAIQQSTLFEQVQTELMERKQAEQKILEQAALLDVATDAIFVQDVENHISFWNKGAEHLYGWLEKEALGKKANKLLYKGLRLSVENQKIVLQEGNWLGELHQVTKSGQKIIVFSRWTLVCDETGQAKSILVVNSDITEKKLFEAQFLRAQRLESIGTLASGIAHDLNNALAPVLMIAELLKIKNSDPQSQMLLAELKNSAKRGANLVKQVLFFARGVEGQRTTIQVRHLLLEIKQIAARTFPKSIEIYTDISPTLWAVHADATQLHQVLINLAINARDAMPDGGTLSICAENLFIDEHYARINLDALVGPYVAITVSDTGMGMSPEILDKIFEPFFTTKEVGKGTGLGLSTVMGIIKNHDGFIKVYSEVDQGSRFKVYLPSLEGSEIQLTESVEILTGHGELIFVVDDEATIREITEMTLLAHNYKVLVASDGIDALAVYAQHKHEIDIVLMDMMMPEMDGLSAIRVLQKINLQVKIIAVSGLASSDKVATVMGSGVKTFLPKPYTTQELLKTINGVLNTLTS</sequence>
<dbReference type="PROSITE" id="PS50113">
    <property type="entry name" value="PAC"/>
    <property type="match status" value="1"/>
</dbReference>
<name>A0A951QXZ9_9CYAN</name>
<dbReference type="SUPFAM" id="SSF52172">
    <property type="entry name" value="CheY-like"/>
    <property type="match status" value="1"/>
</dbReference>
<comment type="catalytic activity">
    <reaction evidence="1">
        <text>ATP + protein L-histidine = ADP + protein N-phospho-L-histidine.</text>
        <dbReference type="EC" id="2.7.13.3"/>
    </reaction>
</comment>
<dbReference type="Gene3D" id="3.30.450.20">
    <property type="entry name" value="PAS domain"/>
    <property type="match status" value="1"/>
</dbReference>
<dbReference type="Proteomes" id="UP000729701">
    <property type="component" value="Unassembled WGS sequence"/>
</dbReference>
<dbReference type="InterPro" id="IPR036097">
    <property type="entry name" value="HisK_dim/P_sf"/>
</dbReference>
<dbReference type="InterPro" id="IPR005467">
    <property type="entry name" value="His_kinase_dom"/>
</dbReference>
<feature type="domain" description="Response regulatory" evidence="13">
    <location>
        <begin position="599"/>
        <end position="715"/>
    </location>
</feature>
<dbReference type="Gene3D" id="3.40.50.2300">
    <property type="match status" value="1"/>
</dbReference>
<dbReference type="InterPro" id="IPR001610">
    <property type="entry name" value="PAC"/>
</dbReference>
<evidence type="ECO:0000256" key="2">
    <source>
        <dbReference type="ARBA" id="ARBA00006402"/>
    </source>
</evidence>
<dbReference type="PANTHER" id="PTHR43065">
    <property type="entry name" value="SENSOR HISTIDINE KINASE"/>
    <property type="match status" value="1"/>
</dbReference>
<dbReference type="PANTHER" id="PTHR43065:SF46">
    <property type="entry name" value="C4-DICARBOXYLATE TRANSPORT SENSOR PROTEIN DCTB"/>
    <property type="match status" value="1"/>
</dbReference>
<dbReference type="SMART" id="SM00086">
    <property type="entry name" value="PAC"/>
    <property type="match status" value="1"/>
</dbReference>
<gene>
    <name evidence="16" type="ORF">KME60_32445</name>
</gene>
<organism evidence="16 17">
    <name type="scientific">Cyanomargarita calcarea GSE-NOS-MK-12-04C</name>
    <dbReference type="NCBI Taxonomy" id="2839659"/>
    <lineage>
        <taxon>Bacteria</taxon>
        <taxon>Bacillati</taxon>
        <taxon>Cyanobacteriota</taxon>
        <taxon>Cyanophyceae</taxon>
        <taxon>Nostocales</taxon>
        <taxon>Cyanomargaritaceae</taxon>
        <taxon>Cyanomargarita</taxon>
    </lineage>
</organism>
<evidence type="ECO:0000256" key="8">
    <source>
        <dbReference type="ARBA" id="ARBA00022840"/>
    </source>
</evidence>
<dbReference type="EMBL" id="JAHHGZ010000059">
    <property type="protein sequence ID" value="MBW4672010.1"/>
    <property type="molecule type" value="Genomic_DNA"/>
</dbReference>
<dbReference type="PROSITE" id="PS50109">
    <property type="entry name" value="HIS_KIN"/>
    <property type="match status" value="1"/>
</dbReference>
<feature type="domain" description="Phytochrome chromophore attachment site" evidence="11">
    <location>
        <begin position="58"/>
        <end position="195"/>
    </location>
</feature>
<evidence type="ECO:0000256" key="9">
    <source>
        <dbReference type="ARBA" id="ARBA00023012"/>
    </source>
</evidence>
<evidence type="ECO:0000259" key="11">
    <source>
        <dbReference type="PROSITE" id="PS50046"/>
    </source>
</evidence>
<dbReference type="CDD" id="cd00156">
    <property type="entry name" value="REC"/>
    <property type="match status" value="1"/>
</dbReference>
<accession>A0A951QXZ9</accession>
<keyword evidence="6" id="KW-0547">Nucleotide-binding</keyword>
<evidence type="ECO:0000313" key="16">
    <source>
        <dbReference type="EMBL" id="MBW4672010.1"/>
    </source>
</evidence>
<dbReference type="GO" id="GO:0005524">
    <property type="term" value="F:ATP binding"/>
    <property type="evidence" value="ECO:0007669"/>
    <property type="project" value="UniProtKB-KW"/>
</dbReference>
<dbReference type="CDD" id="cd00082">
    <property type="entry name" value="HisKA"/>
    <property type="match status" value="1"/>
</dbReference>
<evidence type="ECO:0000259" key="14">
    <source>
        <dbReference type="PROSITE" id="PS50112"/>
    </source>
</evidence>
<dbReference type="SUPFAM" id="SSF55785">
    <property type="entry name" value="PYP-like sensor domain (PAS domain)"/>
    <property type="match status" value="1"/>
</dbReference>
<evidence type="ECO:0000259" key="15">
    <source>
        <dbReference type="PROSITE" id="PS50113"/>
    </source>
</evidence>
<dbReference type="PRINTS" id="PR00344">
    <property type="entry name" value="BCTRLSENSOR"/>
</dbReference>
<evidence type="ECO:0000259" key="12">
    <source>
        <dbReference type="PROSITE" id="PS50109"/>
    </source>
</evidence>
<dbReference type="Gene3D" id="3.30.450.40">
    <property type="match status" value="1"/>
</dbReference>
<dbReference type="Pfam" id="PF02518">
    <property type="entry name" value="HATPase_c"/>
    <property type="match status" value="1"/>
</dbReference>
<evidence type="ECO:0000256" key="3">
    <source>
        <dbReference type="ARBA" id="ARBA00012438"/>
    </source>
</evidence>
<keyword evidence="8" id="KW-0067">ATP-binding</keyword>
<evidence type="ECO:0000256" key="5">
    <source>
        <dbReference type="ARBA" id="ARBA00022679"/>
    </source>
</evidence>
<evidence type="ECO:0000259" key="13">
    <source>
        <dbReference type="PROSITE" id="PS50110"/>
    </source>
</evidence>
<dbReference type="Gene3D" id="3.30.565.10">
    <property type="entry name" value="Histidine kinase-like ATPase, C-terminal domain"/>
    <property type="match status" value="1"/>
</dbReference>
<comment type="caution">
    <text evidence="16">The sequence shown here is derived from an EMBL/GenBank/DDBJ whole genome shotgun (WGS) entry which is preliminary data.</text>
</comment>
<dbReference type="SMART" id="SM00448">
    <property type="entry name" value="REC"/>
    <property type="match status" value="1"/>
</dbReference>
<dbReference type="InterPro" id="IPR011006">
    <property type="entry name" value="CheY-like_superfamily"/>
</dbReference>
<dbReference type="EC" id="2.7.13.3" evidence="3"/>
<dbReference type="SMART" id="SM00387">
    <property type="entry name" value="HATPase_c"/>
    <property type="match status" value="1"/>
</dbReference>
<evidence type="ECO:0000313" key="17">
    <source>
        <dbReference type="Proteomes" id="UP000729701"/>
    </source>
</evidence>
<feature type="domain" description="PAC" evidence="15">
    <location>
        <begin position="293"/>
        <end position="345"/>
    </location>
</feature>
<dbReference type="SMART" id="SM00091">
    <property type="entry name" value="PAS"/>
    <property type="match status" value="1"/>
</dbReference>
<keyword evidence="5" id="KW-0808">Transferase</keyword>
<dbReference type="PROSITE" id="PS50046">
    <property type="entry name" value="PHYTOCHROME_2"/>
    <property type="match status" value="1"/>
</dbReference>
<keyword evidence="4 10" id="KW-0597">Phosphoprotein</keyword>
<dbReference type="AlphaFoldDB" id="A0A951QXZ9"/>
<dbReference type="InterPro" id="IPR013767">
    <property type="entry name" value="PAS_fold"/>
</dbReference>
<dbReference type="InterPro" id="IPR003661">
    <property type="entry name" value="HisK_dim/P_dom"/>
</dbReference>
<dbReference type="InterPro" id="IPR035965">
    <property type="entry name" value="PAS-like_dom_sf"/>
</dbReference>
<feature type="modified residue" description="4-aspartylphosphate" evidence="10">
    <location>
        <position position="650"/>
    </location>
</feature>
<dbReference type="InterPro" id="IPR001789">
    <property type="entry name" value="Sig_transdc_resp-reg_receiver"/>
</dbReference>
<protein>
    <recommendedName>
        <fullName evidence="3">histidine kinase</fullName>
        <ecNumber evidence="3">2.7.13.3</ecNumber>
    </recommendedName>
</protein>
<dbReference type="InterPro" id="IPR003594">
    <property type="entry name" value="HATPase_dom"/>
</dbReference>
<dbReference type="InterPro" id="IPR003018">
    <property type="entry name" value="GAF"/>
</dbReference>
<dbReference type="SUPFAM" id="SSF55874">
    <property type="entry name" value="ATPase domain of HSP90 chaperone/DNA topoisomerase II/histidine kinase"/>
    <property type="match status" value="1"/>
</dbReference>
<dbReference type="Gene3D" id="1.10.287.130">
    <property type="match status" value="1"/>
</dbReference>
<dbReference type="Pfam" id="PF00072">
    <property type="entry name" value="Response_reg"/>
    <property type="match status" value="1"/>
</dbReference>
<evidence type="ECO:0000256" key="1">
    <source>
        <dbReference type="ARBA" id="ARBA00000085"/>
    </source>
</evidence>
<evidence type="ECO:0000256" key="6">
    <source>
        <dbReference type="ARBA" id="ARBA00022741"/>
    </source>
</evidence>
<feature type="domain" description="Histidine kinase" evidence="12">
    <location>
        <begin position="358"/>
        <end position="580"/>
    </location>
</feature>
<dbReference type="SUPFAM" id="SSF47384">
    <property type="entry name" value="Homodimeric domain of signal transducing histidine kinase"/>
    <property type="match status" value="1"/>
</dbReference>
<dbReference type="PROSITE" id="PS50112">
    <property type="entry name" value="PAS"/>
    <property type="match status" value="1"/>
</dbReference>